<evidence type="ECO:0000256" key="2">
    <source>
        <dbReference type="PIRNR" id="PIRNR006429"/>
    </source>
</evidence>
<dbReference type="InterPro" id="IPR013785">
    <property type="entry name" value="Aldolase_TIM"/>
</dbReference>
<evidence type="ECO:0000313" key="5">
    <source>
        <dbReference type="Proteomes" id="UP000239706"/>
    </source>
</evidence>
<comment type="similarity">
    <text evidence="1 2">Belongs to the glutamate synthase family.</text>
</comment>
<dbReference type="PIRSF" id="PIRSF006429">
    <property type="entry name" value="GOGAT_lg_2"/>
    <property type="match status" value="1"/>
</dbReference>
<evidence type="ECO:0000256" key="1">
    <source>
        <dbReference type="ARBA" id="ARBA00009716"/>
    </source>
</evidence>
<dbReference type="EMBL" id="PVXO01000009">
    <property type="protein sequence ID" value="PRR80122.1"/>
    <property type="molecule type" value="Genomic_DNA"/>
</dbReference>
<dbReference type="GO" id="GO:0006537">
    <property type="term" value="P:glutamate biosynthetic process"/>
    <property type="evidence" value="ECO:0007669"/>
    <property type="project" value="InterPro"/>
</dbReference>
<dbReference type="CDD" id="cd02808">
    <property type="entry name" value="GltS_FMN"/>
    <property type="match status" value="1"/>
</dbReference>
<dbReference type="GO" id="GO:0004355">
    <property type="term" value="F:glutamate synthase (NADPH) activity"/>
    <property type="evidence" value="ECO:0007669"/>
    <property type="project" value="UniProtKB-EC"/>
</dbReference>
<protein>
    <submittedName>
        <fullName evidence="4">Glutamate synthase [NADPH] large chain</fullName>
        <ecNumber evidence="4">1.4.1.13</ecNumber>
    </submittedName>
</protein>
<reference evidence="4 5" key="1">
    <citation type="submission" date="2018-03" db="EMBL/GenBank/DDBJ databases">
        <title>Genome sequence of Clostridium liquoris DSM 100320.</title>
        <authorList>
            <person name="Poehlein A."/>
            <person name="Daniel R."/>
        </authorList>
    </citation>
    <scope>NUCLEOTIDE SEQUENCE [LARGE SCALE GENOMIC DNA]</scope>
    <source>
        <strain evidence="4 5">DSM 100320</strain>
    </source>
</reference>
<keyword evidence="5" id="KW-1185">Reference proteome</keyword>
<evidence type="ECO:0000313" key="4">
    <source>
        <dbReference type="EMBL" id="PRR80122.1"/>
    </source>
</evidence>
<gene>
    <name evidence="4" type="primary">gltB</name>
    <name evidence="4" type="ORF">CLLI_05060</name>
</gene>
<dbReference type="RefSeq" id="WP_106062687.1">
    <property type="nucleotide sequence ID" value="NZ_PVXO01000009.1"/>
</dbReference>
<dbReference type="InterPro" id="IPR002932">
    <property type="entry name" value="Glu_synthdom"/>
</dbReference>
<proteinExistence type="inferred from homology"/>
<accession>A0A2T0B8D3</accession>
<feature type="domain" description="Glutamate synthase" evidence="3">
    <location>
        <begin position="85"/>
        <end position="409"/>
    </location>
</feature>
<dbReference type="AlphaFoldDB" id="A0A2T0B8D3"/>
<dbReference type="Proteomes" id="UP000239706">
    <property type="component" value="Unassembled WGS sequence"/>
</dbReference>
<dbReference type="SUPFAM" id="SSF51395">
    <property type="entry name" value="FMN-linked oxidoreductases"/>
    <property type="match status" value="1"/>
</dbReference>
<name>A0A2T0B8D3_9CLOT</name>
<dbReference type="PANTHER" id="PTHR43819:SF1">
    <property type="entry name" value="ARCHAEAL-TYPE GLUTAMATE SYNTHASE [NADPH]"/>
    <property type="match status" value="1"/>
</dbReference>
<evidence type="ECO:0000259" key="3">
    <source>
        <dbReference type="Pfam" id="PF01645"/>
    </source>
</evidence>
<dbReference type="EC" id="1.4.1.13" evidence="4"/>
<dbReference type="InterPro" id="IPR024188">
    <property type="entry name" value="GltB"/>
</dbReference>
<dbReference type="Pfam" id="PF01645">
    <property type="entry name" value="Glu_synthase"/>
    <property type="match status" value="1"/>
</dbReference>
<dbReference type="Gene3D" id="3.20.20.70">
    <property type="entry name" value="Aldolase class I"/>
    <property type="match status" value="1"/>
</dbReference>
<comment type="caution">
    <text evidence="4">The sequence shown here is derived from an EMBL/GenBank/DDBJ whole genome shotgun (WGS) entry which is preliminary data.</text>
</comment>
<dbReference type="OrthoDB" id="9758182at2"/>
<keyword evidence="4" id="KW-0560">Oxidoreductase</keyword>
<dbReference type="PANTHER" id="PTHR43819">
    <property type="entry name" value="ARCHAEAL-TYPE GLUTAMATE SYNTHASE [NADPH]"/>
    <property type="match status" value="1"/>
</dbReference>
<sequence length="443" mass="47689">MLEKMVNSMVNNLSDEMMVNILTKDYPENFFVMATAAEKLSVKAIVEACIRGENGKVLQRTYGSPNVQSQWNRLFLNGRQLFNLPVEKLEDISTEVTIGKSCIKPLVLSMPVMITGMSYGGSLSLNAKVALAKGASMAGTSTNTGESSICKEEREAAKLLIGQYNRGGWLRSKEDLGKLDAIEIQLGQGAWGGAVPTSIASNEIGEHLRNTWHLNPGEDAKKGSRMEGVDSLQDLIDLVNNLKGEYGVPVGIKIAATHFIEKELDVITSTEADYIVIDGAEGGTSSAPPTLEDDMGLPTLFALARTSSYLEAKGVKDKYDLIITGGLKTPGEFLKALALGAKAVYIGSIALIATIQSQIVKTLTYESTPQLVIYGGKLTDELDVDRGAQTLSNFLNSCKEEMKLALSAMAKTNVDQLAREDLVCVDKELSSVLKVGYAGDTCQ</sequence>
<organism evidence="4 5">
    <name type="scientific">Clostridium liquoris</name>
    <dbReference type="NCBI Taxonomy" id="1289519"/>
    <lineage>
        <taxon>Bacteria</taxon>
        <taxon>Bacillati</taxon>
        <taxon>Bacillota</taxon>
        <taxon>Clostridia</taxon>
        <taxon>Eubacteriales</taxon>
        <taxon>Clostridiaceae</taxon>
        <taxon>Clostridium</taxon>
    </lineage>
</organism>